<name>A0A2R6RQH6_ACTCC</name>
<dbReference type="EMBL" id="NKQK01000003">
    <property type="protein sequence ID" value="PSS32249.1"/>
    <property type="molecule type" value="Genomic_DNA"/>
</dbReference>
<reference evidence="3" key="2">
    <citation type="journal article" date="2018" name="BMC Genomics">
        <title>A manually annotated Actinidia chinensis var. chinensis (kiwifruit) genome highlights the challenges associated with draft genomes and gene prediction in plants.</title>
        <authorList>
            <person name="Pilkington S.M."/>
            <person name="Crowhurst R."/>
            <person name="Hilario E."/>
            <person name="Nardozza S."/>
            <person name="Fraser L."/>
            <person name="Peng Y."/>
            <person name="Gunaseelan K."/>
            <person name="Simpson R."/>
            <person name="Tahir J."/>
            <person name="Deroles S.C."/>
            <person name="Templeton K."/>
            <person name="Luo Z."/>
            <person name="Davy M."/>
            <person name="Cheng C."/>
            <person name="McNeilage M."/>
            <person name="Scaglione D."/>
            <person name="Liu Y."/>
            <person name="Zhang Q."/>
            <person name="Datson P."/>
            <person name="De Silva N."/>
            <person name="Gardiner S.E."/>
            <person name="Bassett H."/>
            <person name="Chagne D."/>
            <person name="McCallum J."/>
            <person name="Dzierzon H."/>
            <person name="Deng C."/>
            <person name="Wang Y.Y."/>
            <person name="Barron L."/>
            <person name="Manako K."/>
            <person name="Bowen J."/>
            <person name="Foster T.M."/>
            <person name="Erridge Z.A."/>
            <person name="Tiffin H."/>
            <person name="Waite C.N."/>
            <person name="Davies K.M."/>
            <person name="Grierson E.P."/>
            <person name="Laing W.A."/>
            <person name="Kirk R."/>
            <person name="Chen X."/>
            <person name="Wood M."/>
            <person name="Montefiori M."/>
            <person name="Brummell D.A."/>
            <person name="Schwinn K.E."/>
            <person name="Catanach A."/>
            <person name="Fullerton C."/>
            <person name="Li D."/>
            <person name="Meiyalaghan S."/>
            <person name="Nieuwenhuizen N."/>
            <person name="Read N."/>
            <person name="Prakash R."/>
            <person name="Hunter D."/>
            <person name="Zhang H."/>
            <person name="McKenzie M."/>
            <person name="Knabel M."/>
            <person name="Harris A."/>
            <person name="Allan A.C."/>
            <person name="Gleave A."/>
            <person name="Chen A."/>
            <person name="Janssen B.J."/>
            <person name="Plunkett B."/>
            <person name="Ampomah-Dwamena C."/>
            <person name="Voogd C."/>
            <person name="Leif D."/>
            <person name="Lafferty D."/>
            <person name="Souleyre E.J.F."/>
            <person name="Varkonyi-Gasic E."/>
            <person name="Gambi F."/>
            <person name="Hanley J."/>
            <person name="Yao J.L."/>
            <person name="Cheung J."/>
            <person name="David K.M."/>
            <person name="Warren B."/>
            <person name="Marsh K."/>
            <person name="Snowden K.C."/>
            <person name="Lin-Wang K."/>
            <person name="Brian L."/>
            <person name="Martinez-Sanchez M."/>
            <person name="Wang M."/>
            <person name="Ileperuma N."/>
            <person name="Macnee N."/>
            <person name="Campin R."/>
            <person name="McAtee P."/>
            <person name="Drummond R.S.M."/>
            <person name="Espley R.V."/>
            <person name="Ireland H.S."/>
            <person name="Wu R."/>
            <person name="Atkinson R.G."/>
            <person name="Karunairetnam S."/>
            <person name="Bulley S."/>
            <person name="Chunkath S."/>
            <person name="Hanley Z."/>
            <person name="Storey R."/>
            <person name="Thrimawithana A.H."/>
            <person name="Thomson S."/>
            <person name="David C."/>
            <person name="Testolin R."/>
            <person name="Huang H."/>
            <person name="Hellens R.P."/>
            <person name="Schaffer R.J."/>
        </authorList>
    </citation>
    <scope>NUCLEOTIDE SEQUENCE [LARGE SCALE GENOMIC DNA]</scope>
    <source>
        <strain evidence="3">cv. Red5</strain>
    </source>
</reference>
<protein>
    <submittedName>
        <fullName evidence="2">DNA polymerase delta subunit like</fullName>
    </submittedName>
</protein>
<dbReference type="OrthoDB" id="337486at2759"/>
<feature type="region of interest" description="Disordered" evidence="1">
    <location>
        <begin position="1"/>
        <end position="39"/>
    </location>
</feature>
<proteinExistence type="predicted"/>
<keyword evidence="3" id="KW-1185">Reference proteome</keyword>
<dbReference type="PANTHER" id="PTHR14303">
    <property type="entry name" value="DNA POLYMERASE DELTA SUBUNIT 4"/>
    <property type="match status" value="1"/>
</dbReference>
<dbReference type="PANTHER" id="PTHR14303:SF0">
    <property type="entry name" value="DNA POLYMERASE DELTA SUBUNIT 4"/>
    <property type="match status" value="1"/>
</dbReference>
<dbReference type="GO" id="GO:0003887">
    <property type="term" value="F:DNA-directed DNA polymerase activity"/>
    <property type="evidence" value="ECO:0007669"/>
    <property type="project" value="TreeGrafter"/>
</dbReference>
<dbReference type="GO" id="GO:0006261">
    <property type="term" value="P:DNA-templated DNA replication"/>
    <property type="evidence" value="ECO:0007669"/>
    <property type="project" value="TreeGrafter"/>
</dbReference>
<gene>
    <name evidence="2" type="ORF">CEY00_Acc02548</name>
</gene>
<dbReference type="InParanoid" id="A0A2R6RQH6"/>
<evidence type="ECO:0000256" key="1">
    <source>
        <dbReference type="SAM" id="MobiDB-lite"/>
    </source>
</evidence>
<dbReference type="AlphaFoldDB" id="A0A2R6RQH6"/>
<dbReference type="FunCoup" id="A0A2R6RQH6">
    <property type="interactions" value="232"/>
</dbReference>
<dbReference type="STRING" id="1590841.A0A2R6RQH6"/>
<dbReference type="Gramene" id="PSS32249">
    <property type="protein sequence ID" value="PSS32249"/>
    <property type="gene ID" value="CEY00_Acc02548"/>
</dbReference>
<organism evidence="2 3">
    <name type="scientific">Actinidia chinensis var. chinensis</name>
    <name type="common">Chinese soft-hair kiwi</name>
    <dbReference type="NCBI Taxonomy" id="1590841"/>
    <lineage>
        <taxon>Eukaryota</taxon>
        <taxon>Viridiplantae</taxon>
        <taxon>Streptophyta</taxon>
        <taxon>Embryophyta</taxon>
        <taxon>Tracheophyta</taxon>
        <taxon>Spermatophyta</taxon>
        <taxon>Magnoliopsida</taxon>
        <taxon>eudicotyledons</taxon>
        <taxon>Gunneridae</taxon>
        <taxon>Pentapetalae</taxon>
        <taxon>asterids</taxon>
        <taxon>Ericales</taxon>
        <taxon>Actinidiaceae</taxon>
        <taxon>Actinidia</taxon>
    </lineage>
</organism>
<evidence type="ECO:0000313" key="2">
    <source>
        <dbReference type="EMBL" id="PSS32249.1"/>
    </source>
</evidence>
<dbReference type="OMA" id="FYAQKKN"/>
<dbReference type="GO" id="GO:0043625">
    <property type="term" value="C:delta DNA polymerase complex"/>
    <property type="evidence" value="ECO:0007669"/>
    <property type="project" value="TreeGrafter"/>
</dbReference>
<dbReference type="Proteomes" id="UP000241394">
    <property type="component" value="Chromosome LG3"/>
</dbReference>
<accession>A0A2R6RQH6</accession>
<dbReference type="Pfam" id="PF04081">
    <property type="entry name" value="DNA_pol_delta_4"/>
    <property type="match status" value="1"/>
</dbReference>
<sequence>MASSTRGGRGDVKGFFRQRKKSTGIANPKGKKSSPNHSATLRFDVVQPASLISHGSLDLTDDYHENEEMLRQFDMNMAYGPCLGTTRLARWERASSLGLNPPKDVECLLREPEVRTDCLWDGRV</sequence>
<dbReference type="GO" id="GO:0000731">
    <property type="term" value="P:DNA synthesis involved in DNA repair"/>
    <property type="evidence" value="ECO:0007669"/>
    <property type="project" value="InterPro"/>
</dbReference>
<comment type="caution">
    <text evidence="2">The sequence shown here is derived from an EMBL/GenBank/DDBJ whole genome shotgun (WGS) entry which is preliminary data.</text>
</comment>
<evidence type="ECO:0000313" key="3">
    <source>
        <dbReference type="Proteomes" id="UP000241394"/>
    </source>
</evidence>
<reference evidence="2 3" key="1">
    <citation type="submission" date="2017-07" db="EMBL/GenBank/DDBJ databases">
        <title>An improved, manually edited Actinidia chinensis var. chinensis (kiwifruit) genome highlights the challenges associated with draft genomes and gene prediction in plants.</title>
        <authorList>
            <person name="Pilkington S."/>
            <person name="Crowhurst R."/>
            <person name="Hilario E."/>
            <person name="Nardozza S."/>
            <person name="Fraser L."/>
            <person name="Peng Y."/>
            <person name="Gunaseelan K."/>
            <person name="Simpson R."/>
            <person name="Tahir J."/>
            <person name="Deroles S."/>
            <person name="Templeton K."/>
            <person name="Luo Z."/>
            <person name="Davy M."/>
            <person name="Cheng C."/>
            <person name="Mcneilage M."/>
            <person name="Scaglione D."/>
            <person name="Liu Y."/>
            <person name="Zhang Q."/>
            <person name="Datson P."/>
            <person name="De Silva N."/>
            <person name="Gardiner S."/>
            <person name="Bassett H."/>
            <person name="Chagne D."/>
            <person name="Mccallum J."/>
            <person name="Dzierzon H."/>
            <person name="Deng C."/>
            <person name="Wang Y.-Y."/>
            <person name="Barron N."/>
            <person name="Manako K."/>
            <person name="Bowen J."/>
            <person name="Foster T."/>
            <person name="Erridge Z."/>
            <person name="Tiffin H."/>
            <person name="Waite C."/>
            <person name="Davies K."/>
            <person name="Grierson E."/>
            <person name="Laing W."/>
            <person name="Kirk R."/>
            <person name="Chen X."/>
            <person name="Wood M."/>
            <person name="Montefiori M."/>
            <person name="Brummell D."/>
            <person name="Schwinn K."/>
            <person name="Catanach A."/>
            <person name="Fullerton C."/>
            <person name="Li D."/>
            <person name="Meiyalaghan S."/>
            <person name="Nieuwenhuizen N."/>
            <person name="Read N."/>
            <person name="Prakash R."/>
            <person name="Hunter D."/>
            <person name="Zhang H."/>
            <person name="Mckenzie M."/>
            <person name="Knabel M."/>
            <person name="Harris A."/>
            <person name="Allan A."/>
            <person name="Chen A."/>
            <person name="Janssen B."/>
            <person name="Plunkett B."/>
            <person name="Dwamena C."/>
            <person name="Voogd C."/>
            <person name="Leif D."/>
            <person name="Lafferty D."/>
            <person name="Souleyre E."/>
            <person name="Varkonyi-Gasic E."/>
            <person name="Gambi F."/>
            <person name="Hanley J."/>
            <person name="Yao J.-L."/>
            <person name="Cheung J."/>
            <person name="David K."/>
            <person name="Warren B."/>
            <person name="Marsh K."/>
            <person name="Snowden K."/>
            <person name="Lin-Wang K."/>
            <person name="Brian L."/>
            <person name="Martinez-Sanchez M."/>
            <person name="Wang M."/>
            <person name="Ileperuma N."/>
            <person name="Macnee N."/>
            <person name="Campin R."/>
            <person name="Mcatee P."/>
            <person name="Drummond R."/>
            <person name="Espley R."/>
            <person name="Ireland H."/>
            <person name="Wu R."/>
            <person name="Atkinson R."/>
            <person name="Karunairetnam S."/>
            <person name="Bulley S."/>
            <person name="Chunkath S."/>
            <person name="Hanley Z."/>
            <person name="Storey R."/>
            <person name="Thrimawithana A."/>
            <person name="Thomson S."/>
            <person name="David C."/>
            <person name="Testolin R."/>
        </authorList>
    </citation>
    <scope>NUCLEOTIDE SEQUENCE [LARGE SCALE GENOMIC DNA]</scope>
    <source>
        <strain evidence="3">cv. Red5</strain>
        <tissue evidence="2">Young leaf</tissue>
    </source>
</reference>
<dbReference type="InterPro" id="IPR007218">
    <property type="entry name" value="DNA_pol_delta_4"/>
</dbReference>